<evidence type="ECO:0000259" key="1">
    <source>
        <dbReference type="Pfam" id="PF01755"/>
    </source>
</evidence>
<dbReference type="InterPro" id="IPR002654">
    <property type="entry name" value="Glyco_trans_25"/>
</dbReference>
<dbReference type="GO" id="GO:0016740">
    <property type="term" value="F:transferase activity"/>
    <property type="evidence" value="ECO:0007669"/>
    <property type="project" value="UniProtKB-KW"/>
</dbReference>
<dbReference type="Pfam" id="PF01755">
    <property type="entry name" value="Glyco_transf_25"/>
    <property type="match status" value="1"/>
</dbReference>
<keyword evidence="3" id="KW-1185">Reference proteome</keyword>
<organism evidence="2 3">
    <name type="scientific">Avibacterium avium</name>
    <name type="common">Pasteurella avium</name>
    <dbReference type="NCBI Taxonomy" id="751"/>
    <lineage>
        <taxon>Bacteria</taxon>
        <taxon>Pseudomonadati</taxon>
        <taxon>Pseudomonadota</taxon>
        <taxon>Gammaproteobacteria</taxon>
        <taxon>Pasteurellales</taxon>
        <taxon>Pasteurellaceae</taxon>
        <taxon>Avibacterium</taxon>
    </lineage>
</organism>
<gene>
    <name evidence="2" type="primary">losA</name>
    <name evidence="2" type="ORF">NCTC11297_00885</name>
</gene>
<dbReference type="Proteomes" id="UP000255098">
    <property type="component" value="Unassembled WGS sequence"/>
</dbReference>
<proteinExistence type="predicted"/>
<accession>A0A379AQK9</accession>
<dbReference type="EC" id="2.-.-.-" evidence="2"/>
<dbReference type="RefSeq" id="WP_115249159.1">
    <property type="nucleotide sequence ID" value="NZ_JBMMGC010000017.1"/>
</dbReference>
<dbReference type="CDD" id="cd06532">
    <property type="entry name" value="Glyco_transf_25"/>
    <property type="match status" value="1"/>
</dbReference>
<feature type="domain" description="Glycosyl transferase family 25" evidence="1">
    <location>
        <begin position="1"/>
        <end position="178"/>
    </location>
</feature>
<protein>
    <submittedName>
        <fullName evidence="2">Protein LosA</fullName>
        <ecNumber evidence="2">2.-.-.-</ecNumber>
    </submittedName>
</protein>
<name>A0A379AQK9_AVIAV</name>
<reference evidence="2 3" key="1">
    <citation type="submission" date="2018-06" db="EMBL/GenBank/DDBJ databases">
        <authorList>
            <consortium name="Pathogen Informatics"/>
            <person name="Doyle S."/>
        </authorList>
    </citation>
    <scope>NUCLEOTIDE SEQUENCE [LARGE SCALE GENOMIC DNA]</scope>
    <source>
        <strain evidence="3">NCTC 11297</strain>
    </source>
</reference>
<keyword evidence="2" id="KW-0808">Transferase</keyword>
<sequence length="246" mass="29444">MIPIYVIHIESAKDREKLIKEQFENLGIEFQFFTAINARENPEHPLFYHYNAKKHFQRKGRTLSLGELGCFASHYSLWKECANNNTPIIVLEDDISILDNFKSVYSNLDEILESYPFLWLHKNYRNAERVEVEKFGDFSVMKFYKDYFCAQGYAVTPEVARKLLDYCKVWIFPVDDQMARFYENKIENFAIYPPCIDRIEGIDSLIGEDKRGEKNLSLFSKIRREYFNLKDRINRFIHNFLFRLKH</sequence>
<dbReference type="GeneID" id="300133100"/>
<dbReference type="EMBL" id="UGSP01000001">
    <property type="protein sequence ID" value="SUB23870.1"/>
    <property type="molecule type" value="Genomic_DNA"/>
</dbReference>
<dbReference type="AlphaFoldDB" id="A0A379AQK9"/>
<evidence type="ECO:0000313" key="3">
    <source>
        <dbReference type="Proteomes" id="UP000255098"/>
    </source>
</evidence>
<evidence type="ECO:0000313" key="2">
    <source>
        <dbReference type="EMBL" id="SUB23870.1"/>
    </source>
</evidence>